<gene>
    <name evidence="2" type="ORF">NCGR_LOCUS49359</name>
</gene>
<keyword evidence="3" id="KW-1185">Reference proteome</keyword>
<dbReference type="Proteomes" id="UP000604825">
    <property type="component" value="Unassembled WGS sequence"/>
</dbReference>
<sequence>MALSPSSAPTSPLPRQLLRYASSQLVAALRRPAPIISLPSAPRGVDAAAVASPRLRAASRAAPAPSSKGRPGAPRQGSGGQVHAAPAMATIARVVTLRLCDGPRRLVPRRWAAAAEQTL</sequence>
<accession>A0A811R7T2</accession>
<dbReference type="OrthoDB" id="10546609at2759"/>
<feature type="compositionally biased region" description="Low complexity" evidence="1">
    <location>
        <begin position="53"/>
        <end position="74"/>
    </location>
</feature>
<protein>
    <submittedName>
        <fullName evidence="2">Uncharacterized protein</fullName>
    </submittedName>
</protein>
<dbReference type="AlphaFoldDB" id="A0A811R7T2"/>
<evidence type="ECO:0000313" key="3">
    <source>
        <dbReference type="Proteomes" id="UP000604825"/>
    </source>
</evidence>
<feature type="region of interest" description="Disordered" evidence="1">
    <location>
        <begin position="53"/>
        <end position="85"/>
    </location>
</feature>
<evidence type="ECO:0000256" key="1">
    <source>
        <dbReference type="SAM" id="MobiDB-lite"/>
    </source>
</evidence>
<name>A0A811R7T2_9POAL</name>
<comment type="caution">
    <text evidence="2">The sequence shown here is derived from an EMBL/GenBank/DDBJ whole genome shotgun (WGS) entry which is preliminary data.</text>
</comment>
<reference evidence="2" key="1">
    <citation type="submission" date="2020-10" db="EMBL/GenBank/DDBJ databases">
        <authorList>
            <person name="Han B."/>
            <person name="Lu T."/>
            <person name="Zhao Q."/>
            <person name="Huang X."/>
            <person name="Zhao Y."/>
        </authorList>
    </citation>
    <scope>NUCLEOTIDE SEQUENCE</scope>
</reference>
<dbReference type="EMBL" id="CAJGYO010000013">
    <property type="protein sequence ID" value="CAD6266054.1"/>
    <property type="molecule type" value="Genomic_DNA"/>
</dbReference>
<organism evidence="2 3">
    <name type="scientific">Miscanthus lutarioriparius</name>
    <dbReference type="NCBI Taxonomy" id="422564"/>
    <lineage>
        <taxon>Eukaryota</taxon>
        <taxon>Viridiplantae</taxon>
        <taxon>Streptophyta</taxon>
        <taxon>Embryophyta</taxon>
        <taxon>Tracheophyta</taxon>
        <taxon>Spermatophyta</taxon>
        <taxon>Magnoliopsida</taxon>
        <taxon>Liliopsida</taxon>
        <taxon>Poales</taxon>
        <taxon>Poaceae</taxon>
        <taxon>PACMAD clade</taxon>
        <taxon>Panicoideae</taxon>
        <taxon>Andropogonodae</taxon>
        <taxon>Andropogoneae</taxon>
        <taxon>Saccharinae</taxon>
        <taxon>Miscanthus</taxon>
    </lineage>
</organism>
<proteinExistence type="predicted"/>
<evidence type="ECO:0000313" key="2">
    <source>
        <dbReference type="EMBL" id="CAD6266054.1"/>
    </source>
</evidence>